<dbReference type="RefSeq" id="WP_033516155.1">
    <property type="nucleotide sequence ID" value="NZ_JGYV01000005.1"/>
</dbReference>
<comment type="caution">
    <text evidence="2">The sequence shown here is derived from an EMBL/GenBank/DDBJ whole genome shotgun (WGS) entry which is preliminary data.</text>
</comment>
<keyword evidence="3" id="KW-1185">Reference proteome</keyword>
<proteinExistence type="predicted"/>
<dbReference type="STRING" id="1688.BCUN_2126"/>
<sequence>MIKTKHRARHAFIATLLATGLAFSITNVAHAATATYYPISSGTIENGYFRGSYTAAADRSYITLSSTSSTTECYAKQDGNTNPAYQKGGPGQGCTAVQTGTTLTVGDYVKYVVS</sequence>
<organism evidence="2 3">
    <name type="scientific">Bifidobacterium cuniculi</name>
    <dbReference type="NCBI Taxonomy" id="1688"/>
    <lineage>
        <taxon>Bacteria</taxon>
        <taxon>Bacillati</taxon>
        <taxon>Actinomycetota</taxon>
        <taxon>Actinomycetes</taxon>
        <taxon>Bifidobacteriales</taxon>
        <taxon>Bifidobacteriaceae</taxon>
        <taxon>Bifidobacterium</taxon>
    </lineage>
</organism>
<keyword evidence="1" id="KW-0732">Signal</keyword>
<feature type="signal peptide" evidence="1">
    <location>
        <begin position="1"/>
        <end position="31"/>
    </location>
</feature>
<dbReference type="AlphaFoldDB" id="A0A087AZR1"/>
<feature type="chain" id="PRO_5001818760" evidence="1">
    <location>
        <begin position="32"/>
        <end position="114"/>
    </location>
</feature>
<dbReference type="OrthoDB" id="3233904at2"/>
<accession>A0A087AZR1</accession>
<name>A0A087AZR1_9BIFI</name>
<gene>
    <name evidence="2" type="ORF">BCUN_2126</name>
</gene>
<evidence type="ECO:0000313" key="3">
    <source>
        <dbReference type="Proteomes" id="UP000029067"/>
    </source>
</evidence>
<protein>
    <submittedName>
        <fullName evidence="2">Uncharacterized protein</fullName>
    </submittedName>
</protein>
<evidence type="ECO:0000313" key="2">
    <source>
        <dbReference type="EMBL" id="KFI64261.1"/>
    </source>
</evidence>
<dbReference type="Proteomes" id="UP000029067">
    <property type="component" value="Unassembled WGS sequence"/>
</dbReference>
<dbReference type="EMBL" id="JGYV01000005">
    <property type="protein sequence ID" value="KFI64261.1"/>
    <property type="molecule type" value="Genomic_DNA"/>
</dbReference>
<reference evidence="2 3" key="1">
    <citation type="submission" date="2014-03" db="EMBL/GenBank/DDBJ databases">
        <title>Genomics of Bifidobacteria.</title>
        <authorList>
            <person name="Ventura M."/>
            <person name="Milani C."/>
            <person name="Lugli G.A."/>
        </authorList>
    </citation>
    <scope>NUCLEOTIDE SEQUENCE [LARGE SCALE GENOMIC DNA]</scope>
    <source>
        <strain evidence="2 3">LMG 10738</strain>
    </source>
</reference>
<evidence type="ECO:0000256" key="1">
    <source>
        <dbReference type="SAM" id="SignalP"/>
    </source>
</evidence>